<evidence type="ECO:0000256" key="6">
    <source>
        <dbReference type="ARBA" id="ARBA00022898"/>
    </source>
</evidence>
<dbReference type="Proteomes" id="UP000186868">
    <property type="component" value="Unassembled WGS sequence"/>
</dbReference>
<comment type="similarity">
    <text evidence="2">Belongs to the class-V pyridoxal-phosphate-dependent aminotransferase family. NifS/IscS subfamily.</text>
</comment>
<evidence type="ECO:0000256" key="3">
    <source>
        <dbReference type="ARBA" id="ARBA00012239"/>
    </source>
</evidence>
<evidence type="ECO:0000256" key="9">
    <source>
        <dbReference type="ARBA" id="ARBA00050776"/>
    </source>
</evidence>
<dbReference type="Gene3D" id="3.90.1150.10">
    <property type="entry name" value="Aspartate Aminotransferase, domain 1"/>
    <property type="match status" value="1"/>
</dbReference>
<evidence type="ECO:0000256" key="4">
    <source>
        <dbReference type="ARBA" id="ARBA00022679"/>
    </source>
</evidence>
<dbReference type="Gene3D" id="1.10.260.50">
    <property type="match status" value="1"/>
</dbReference>
<dbReference type="InterPro" id="IPR015421">
    <property type="entry name" value="PyrdxlP-dep_Trfase_major"/>
</dbReference>
<keyword evidence="5" id="KW-0479">Metal-binding</keyword>
<evidence type="ECO:0000256" key="5">
    <source>
        <dbReference type="ARBA" id="ARBA00022723"/>
    </source>
</evidence>
<keyword evidence="13" id="KW-1185">Reference proteome</keyword>
<proteinExistence type="inferred from homology"/>
<dbReference type="AlphaFoldDB" id="A0A1U7HSU2"/>
<dbReference type="PROSITE" id="PS00595">
    <property type="entry name" value="AA_TRANSFER_CLASS_5"/>
    <property type="match status" value="1"/>
</dbReference>
<dbReference type="InterPro" id="IPR015424">
    <property type="entry name" value="PyrdxlP-dep_Trfase"/>
</dbReference>
<dbReference type="OrthoDB" id="9808002at2"/>
<accession>A0A1U7HSU2</accession>
<evidence type="ECO:0000256" key="7">
    <source>
        <dbReference type="ARBA" id="ARBA00023004"/>
    </source>
</evidence>
<dbReference type="EC" id="2.8.1.7" evidence="3"/>
<evidence type="ECO:0000256" key="2">
    <source>
        <dbReference type="ARBA" id="ARBA00006490"/>
    </source>
</evidence>
<dbReference type="Gene3D" id="3.40.640.10">
    <property type="entry name" value="Type I PLP-dependent aspartate aminotransferase-like (Major domain)"/>
    <property type="match status" value="1"/>
</dbReference>
<keyword evidence="8" id="KW-0411">Iron-sulfur</keyword>
<evidence type="ECO:0000313" key="13">
    <source>
        <dbReference type="Proteomes" id="UP000186868"/>
    </source>
</evidence>
<sequence>MQIYLDYSATTPPRSEVVAKMQEVLAQQWGNPSSLHAWGERAATIIETARIQVANLINAPNPESIVFTSGGTEADNLAMMGVARRYQTPQHMIISSAEHSAIAQPANLLEKWGWQVTRLPVNRYGRVNPLDLKAAIQPNTVLVSIIYGQSEVGTLQPIEELAQIVRDCAGRSAKGDRNVLFHTDAVQVAGRVPIDVQRLPVDLLSLSSHKIYGVQGAGALYVREGRELVPLFGGGGQEKGLRSGTQAVPAIAAFGVAAELAAADIETEARRLIELRDRLFDRLADCPYLIPTGDRLYRLPHHVSFIVSDPHNRVREEKITGKTIVRQLNLAGIGISSGSACHSGKLSPSPILLAMGFTREEALGGIRLTLGRETTEADIDWTAMVLKQVLDRLMPQLVTTGH</sequence>
<evidence type="ECO:0000259" key="11">
    <source>
        <dbReference type="Pfam" id="PF00266"/>
    </source>
</evidence>
<evidence type="ECO:0000256" key="10">
    <source>
        <dbReference type="RuleBase" id="RU004504"/>
    </source>
</evidence>
<dbReference type="EMBL" id="MRCB01000001">
    <property type="protein sequence ID" value="OKH26641.1"/>
    <property type="molecule type" value="Genomic_DNA"/>
</dbReference>
<dbReference type="GO" id="GO:0051536">
    <property type="term" value="F:iron-sulfur cluster binding"/>
    <property type="evidence" value="ECO:0007669"/>
    <property type="project" value="UniProtKB-KW"/>
</dbReference>
<comment type="cofactor">
    <cofactor evidence="1 10">
        <name>pyridoxal 5'-phosphate</name>
        <dbReference type="ChEBI" id="CHEBI:597326"/>
    </cofactor>
</comment>
<dbReference type="PIRSF" id="PIRSF005572">
    <property type="entry name" value="NifS"/>
    <property type="match status" value="1"/>
</dbReference>
<dbReference type="InterPro" id="IPR000192">
    <property type="entry name" value="Aminotrans_V_dom"/>
</dbReference>
<evidence type="ECO:0000256" key="1">
    <source>
        <dbReference type="ARBA" id="ARBA00001933"/>
    </source>
</evidence>
<name>A0A1U7HSU2_9CYAN</name>
<comment type="caution">
    <text evidence="12">The sequence shown here is derived from an EMBL/GenBank/DDBJ whole genome shotgun (WGS) entry which is preliminary data.</text>
</comment>
<dbReference type="InterPro" id="IPR020578">
    <property type="entry name" value="Aminotrans_V_PyrdxlP_BS"/>
</dbReference>
<dbReference type="STRING" id="1921803.NIES593_00860"/>
<gene>
    <name evidence="12" type="ORF">NIES593_00860</name>
</gene>
<evidence type="ECO:0000313" key="12">
    <source>
        <dbReference type="EMBL" id="OKH26641.1"/>
    </source>
</evidence>
<dbReference type="Pfam" id="PF00266">
    <property type="entry name" value="Aminotran_5"/>
    <property type="match status" value="1"/>
</dbReference>
<comment type="catalytic activity">
    <reaction evidence="9">
        <text>(sulfur carrier)-H + L-cysteine = (sulfur carrier)-SH + L-alanine</text>
        <dbReference type="Rhea" id="RHEA:43892"/>
        <dbReference type="Rhea" id="RHEA-COMP:14737"/>
        <dbReference type="Rhea" id="RHEA-COMP:14739"/>
        <dbReference type="ChEBI" id="CHEBI:29917"/>
        <dbReference type="ChEBI" id="CHEBI:35235"/>
        <dbReference type="ChEBI" id="CHEBI:57972"/>
        <dbReference type="ChEBI" id="CHEBI:64428"/>
        <dbReference type="EC" id="2.8.1.7"/>
    </reaction>
</comment>
<keyword evidence="4" id="KW-0808">Transferase</keyword>
<reference evidence="12 13" key="1">
    <citation type="submission" date="2016-11" db="EMBL/GenBank/DDBJ databases">
        <title>Draft Genome Sequences of Nine Cyanobacterial Strains from Diverse Habitats.</title>
        <authorList>
            <person name="Zhu T."/>
            <person name="Hou S."/>
            <person name="Lu X."/>
            <person name="Hess W.R."/>
        </authorList>
    </citation>
    <scope>NUCLEOTIDE SEQUENCE [LARGE SCALE GENOMIC DNA]</scope>
    <source>
        <strain evidence="12 13">NIES-593</strain>
    </source>
</reference>
<keyword evidence="6" id="KW-0663">Pyridoxal phosphate</keyword>
<keyword evidence="7" id="KW-0408">Iron</keyword>
<feature type="domain" description="Aminotransferase class V" evidence="11">
    <location>
        <begin position="3"/>
        <end position="380"/>
    </location>
</feature>
<dbReference type="GO" id="GO:0046872">
    <property type="term" value="F:metal ion binding"/>
    <property type="evidence" value="ECO:0007669"/>
    <property type="project" value="UniProtKB-KW"/>
</dbReference>
<dbReference type="PANTHER" id="PTHR11601">
    <property type="entry name" value="CYSTEINE DESULFURYLASE FAMILY MEMBER"/>
    <property type="match status" value="1"/>
</dbReference>
<dbReference type="RefSeq" id="WP_073597782.1">
    <property type="nucleotide sequence ID" value="NZ_MRCB01000001.1"/>
</dbReference>
<dbReference type="PANTHER" id="PTHR11601:SF34">
    <property type="entry name" value="CYSTEINE DESULFURASE"/>
    <property type="match status" value="1"/>
</dbReference>
<dbReference type="InterPro" id="IPR015422">
    <property type="entry name" value="PyrdxlP-dep_Trfase_small"/>
</dbReference>
<dbReference type="GO" id="GO:0031071">
    <property type="term" value="F:cysteine desulfurase activity"/>
    <property type="evidence" value="ECO:0007669"/>
    <property type="project" value="UniProtKB-EC"/>
</dbReference>
<dbReference type="SUPFAM" id="SSF53383">
    <property type="entry name" value="PLP-dependent transferases"/>
    <property type="match status" value="1"/>
</dbReference>
<organism evidence="12 13">
    <name type="scientific">Hydrococcus rivularis NIES-593</name>
    <dbReference type="NCBI Taxonomy" id="1921803"/>
    <lineage>
        <taxon>Bacteria</taxon>
        <taxon>Bacillati</taxon>
        <taxon>Cyanobacteriota</taxon>
        <taxon>Cyanophyceae</taxon>
        <taxon>Pleurocapsales</taxon>
        <taxon>Hydrococcaceae</taxon>
        <taxon>Hydrococcus</taxon>
    </lineage>
</organism>
<protein>
    <recommendedName>
        <fullName evidence="3">cysteine desulfurase</fullName>
        <ecNumber evidence="3">2.8.1.7</ecNumber>
    </recommendedName>
</protein>
<dbReference type="InterPro" id="IPR016454">
    <property type="entry name" value="Cysteine_dSase"/>
</dbReference>
<evidence type="ECO:0000256" key="8">
    <source>
        <dbReference type="ARBA" id="ARBA00023014"/>
    </source>
</evidence>